<sequence>MDFRKVNNDNFGKNIIIKDGIPASSLSEMFAFGVSFAAKMTGEDKSPSTERSRKHFRNFKAKESTTPSLFLV</sequence>
<reference evidence="1 2" key="1">
    <citation type="journal article" date="2018" name="Sci. Rep.">
        <title>Comparative analysis of the Pocillopora damicornis genome highlights role of immune system in coral evolution.</title>
        <authorList>
            <person name="Cunning R."/>
            <person name="Bay R.A."/>
            <person name="Gillette P."/>
            <person name="Baker A.C."/>
            <person name="Traylor-Knowles N."/>
        </authorList>
    </citation>
    <scope>NUCLEOTIDE SEQUENCE [LARGE SCALE GENOMIC DNA]</scope>
    <source>
        <strain evidence="1">RSMAS</strain>
        <tissue evidence="1">Whole animal</tissue>
    </source>
</reference>
<protein>
    <submittedName>
        <fullName evidence="1">Uncharacterized protein</fullName>
    </submittedName>
</protein>
<dbReference type="Proteomes" id="UP000275408">
    <property type="component" value="Unassembled WGS sequence"/>
</dbReference>
<evidence type="ECO:0000313" key="1">
    <source>
        <dbReference type="EMBL" id="RMX36822.1"/>
    </source>
</evidence>
<gene>
    <name evidence="1" type="ORF">pdam_00000906</name>
</gene>
<dbReference type="EMBL" id="RCHS01004213">
    <property type="protein sequence ID" value="RMX36822.1"/>
    <property type="molecule type" value="Genomic_DNA"/>
</dbReference>
<dbReference type="AlphaFoldDB" id="A0A3M6T634"/>
<evidence type="ECO:0000313" key="2">
    <source>
        <dbReference type="Proteomes" id="UP000275408"/>
    </source>
</evidence>
<keyword evidence="2" id="KW-1185">Reference proteome</keyword>
<proteinExistence type="predicted"/>
<accession>A0A3M6T634</accession>
<organism evidence="1 2">
    <name type="scientific">Pocillopora damicornis</name>
    <name type="common">Cauliflower coral</name>
    <name type="synonym">Millepora damicornis</name>
    <dbReference type="NCBI Taxonomy" id="46731"/>
    <lineage>
        <taxon>Eukaryota</taxon>
        <taxon>Metazoa</taxon>
        <taxon>Cnidaria</taxon>
        <taxon>Anthozoa</taxon>
        <taxon>Hexacorallia</taxon>
        <taxon>Scleractinia</taxon>
        <taxon>Astrocoeniina</taxon>
        <taxon>Pocilloporidae</taxon>
        <taxon>Pocillopora</taxon>
    </lineage>
</organism>
<name>A0A3M6T634_POCDA</name>
<comment type="caution">
    <text evidence="1">The sequence shown here is derived from an EMBL/GenBank/DDBJ whole genome shotgun (WGS) entry which is preliminary data.</text>
</comment>